<keyword evidence="1" id="KW-0472">Membrane</keyword>
<protein>
    <recommendedName>
        <fullName evidence="4">DUF3302 domain-containing protein</fullName>
    </recommendedName>
</protein>
<keyword evidence="1" id="KW-1133">Transmembrane helix</keyword>
<sequence>MTVEGILTLIFGLLIFAGMLWLYIFLPADMAARRNRSAFVWVLISLVGSPLLAILLLIALGASPDPGSD</sequence>
<gene>
    <name evidence="2" type="ORF">STA1M1_26830</name>
</gene>
<feature type="transmembrane region" description="Helical" evidence="1">
    <location>
        <begin position="6"/>
        <end position="26"/>
    </location>
</feature>
<evidence type="ECO:0000313" key="3">
    <source>
        <dbReference type="Proteomes" id="UP001144205"/>
    </source>
</evidence>
<evidence type="ECO:0000256" key="1">
    <source>
        <dbReference type="SAM" id="Phobius"/>
    </source>
</evidence>
<organism evidence="2 3">
    <name type="scientific">Sinisalibacter aestuarii</name>
    <dbReference type="NCBI Taxonomy" id="2949426"/>
    <lineage>
        <taxon>Bacteria</taxon>
        <taxon>Pseudomonadati</taxon>
        <taxon>Pseudomonadota</taxon>
        <taxon>Alphaproteobacteria</taxon>
        <taxon>Rhodobacterales</taxon>
        <taxon>Roseobacteraceae</taxon>
        <taxon>Sinisalibacter</taxon>
    </lineage>
</organism>
<reference evidence="2" key="1">
    <citation type="journal article" date="2023" name="Int. J. Syst. Evol. Microbiol.">
        <title>Sinisalibacter aestuarii sp. nov., isolated from estuarine sediment of the Arakawa River.</title>
        <authorList>
            <person name="Arafat S.T."/>
            <person name="Hirano S."/>
            <person name="Sato A."/>
            <person name="Takeuchi K."/>
            <person name="Yasuda T."/>
            <person name="Terahara T."/>
            <person name="Hamada M."/>
            <person name="Kobayashi T."/>
        </authorList>
    </citation>
    <scope>NUCLEOTIDE SEQUENCE</scope>
    <source>
        <strain evidence="2">B-399</strain>
    </source>
</reference>
<name>A0ABQ5LV02_9RHOB</name>
<keyword evidence="3" id="KW-1185">Reference proteome</keyword>
<accession>A0ABQ5LV02</accession>
<keyword evidence="1" id="KW-0812">Transmembrane</keyword>
<proteinExistence type="predicted"/>
<evidence type="ECO:0000313" key="2">
    <source>
        <dbReference type="EMBL" id="GKY88814.1"/>
    </source>
</evidence>
<feature type="transmembrane region" description="Helical" evidence="1">
    <location>
        <begin position="38"/>
        <end position="62"/>
    </location>
</feature>
<dbReference type="EMBL" id="BROH01000008">
    <property type="protein sequence ID" value="GKY88814.1"/>
    <property type="molecule type" value="Genomic_DNA"/>
</dbReference>
<comment type="caution">
    <text evidence="2">The sequence shown here is derived from an EMBL/GenBank/DDBJ whole genome shotgun (WGS) entry which is preliminary data.</text>
</comment>
<evidence type="ECO:0008006" key="4">
    <source>
        <dbReference type="Google" id="ProtNLM"/>
    </source>
</evidence>
<dbReference type="Proteomes" id="UP001144205">
    <property type="component" value="Unassembled WGS sequence"/>
</dbReference>